<keyword evidence="1" id="KW-0812">Transmembrane</keyword>
<evidence type="ECO:0000313" key="2">
    <source>
        <dbReference type="EMBL" id="KAF8884915.1"/>
    </source>
</evidence>
<accession>A0A9P5NFP3</accession>
<evidence type="ECO:0000313" key="3">
    <source>
        <dbReference type="Proteomes" id="UP000724874"/>
    </source>
</evidence>
<evidence type="ECO:0000256" key="1">
    <source>
        <dbReference type="SAM" id="Phobius"/>
    </source>
</evidence>
<keyword evidence="1" id="KW-1133">Transmembrane helix</keyword>
<sequence>MQTGGIGKSWIVSAERSPAKHASQSHFSFRSWQAFTEAGSNESLVANRARGRESCGVLNLAFSFFFLFIFVRSEYFFRKMVGPETNATWSHLREKASQARCFFYTCCLQCFCQKSSRQKAPIRLRTVPTGCSQVCAFHSPSGILLSLTCGTIVFG</sequence>
<keyword evidence="3" id="KW-1185">Reference proteome</keyword>
<protein>
    <submittedName>
        <fullName evidence="2">Uncharacterized protein</fullName>
    </submittedName>
</protein>
<reference evidence="2" key="1">
    <citation type="submission" date="2020-11" db="EMBL/GenBank/DDBJ databases">
        <authorList>
            <consortium name="DOE Joint Genome Institute"/>
            <person name="Ahrendt S."/>
            <person name="Riley R."/>
            <person name="Andreopoulos W."/>
            <person name="LaButti K."/>
            <person name="Pangilinan J."/>
            <person name="Ruiz-duenas F.J."/>
            <person name="Barrasa J.M."/>
            <person name="Sanchez-Garcia M."/>
            <person name="Camarero S."/>
            <person name="Miyauchi S."/>
            <person name="Serrano A."/>
            <person name="Linde D."/>
            <person name="Babiker R."/>
            <person name="Drula E."/>
            <person name="Ayuso-Fernandez I."/>
            <person name="Pacheco R."/>
            <person name="Padilla G."/>
            <person name="Ferreira P."/>
            <person name="Barriuso J."/>
            <person name="Kellner H."/>
            <person name="Castanera R."/>
            <person name="Alfaro M."/>
            <person name="Ramirez L."/>
            <person name="Pisabarro A.G."/>
            <person name="Kuo A."/>
            <person name="Tritt A."/>
            <person name="Lipzen A."/>
            <person name="He G."/>
            <person name="Yan M."/>
            <person name="Ng V."/>
            <person name="Cullen D."/>
            <person name="Martin F."/>
            <person name="Rosso M.-N."/>
            <person name="Henrissat B."/>
            <person name="Hibbett D."/>
            <person name="Martinez A.T."/>
            <person name="Grigoriev I.V."/>
        </authorList>
    </citation>
    <scope>NUCLEOTIDE SEQUENCE</scope>
    <source>
        <strain evidence="2">AH 44721</strain>
    </source>
</reference>
<keyword evidence="1" id="KW-0472">Membrane</keyword>
<gene>
    <name evidence="2" type="ORF">CPB84DRAFT_148340</name>
</gene>
<dbReference type="AlphaFoldDB" id="A0A9P5NFP3"/>
<dbReference type="EMBL" id="JADNYJ010000105">
    <property type="protein sequence ID" value="KAF8884915.1"/>
    <property type="molecule type" value="Genomic_DNA"/>
</dbReference>
<name>A0A9P5NFP3_GYMJU</name>
<comment type="caution">
    <text evidence="2">The sequence shown here is derived from an EMBL/GenBank/DDBJ whole genome shotgun (WGS) entry which is preliminary data.</text>
</comment>
<dbReference type="Proteomes" id="UP000724874">
    <property type="component" value="Unassembled WGS sequence"/>
</dbReference>
<organism evidence="2 3">
    <name type="scientific">Gymnopilus junonius</name>
    <name type="common">Spectacular rustgill mushroom</name>
    <name type="synonym">Gymnopilus spectabilis subsp. junonius</name>
    <dbReference type="NCBI Taxonomy" id="109634"/>
    <lineage>
        <taxon>Eukaryota</taxon>
        <taxon>Fungi</taxon>
        <taxon>Dikarya</taxon>
        <taxon>Basidiomycota</taxon>
        <taxon>Agaricomycotina</taxon>
        <taxon>Agaricomycetes</taxon>
        <taxon>Agaricomycetidae</taxon>
        <taxon>Agaricales</taxon>
        <taxon>Agaricineae</taxon>
        <taxon>Hymenogastraceae</taxon>
        <taxon>Gymnopilus</taxon>
    </lineage>
</organism>
<proteinExistence type="predicted"/>
<feature type="transmembrane region" description="Helical" evidence="1">
    <location>
        <begin position="57"/>
        <end position="77"/>
    </location>
</feature>